<dbReference type="Pfam" id="PF06266">
    <property type="entry name" value="HrpF"/>
    <property type="match status" value="1"/>
</dbReference>
<dbReference type="EMBL" id="JMEE01000044">
    <property type="protein sequence ID" value="RWR00992.1"/>
    <property type="molecule type" value="Genomic_DNA"/>
</dbReference>
<evidence type="ECO:0000313" key="2">
    <source>
        <dbReference type="Proteomes" id="UP000288794"/>
    </source>
</evidence>
<dbReference type="AlphaFoldDB" id="A0A443IA32"/>
<sequence>MSSFDKLQRRLDSALVTSDSHINDVVSGILNHDTPNPYDVIDFQKAVMRESTANYASGQLSSLTHSLSKNIIDSIN</sequence>
<proteinExistence type="predicted"/>
<dbReference type="RefSeq" id="WP_164877306.1">
    <property type="nucleotide sequence ID" value="NZ_CP071409.1"/>
</dbReference>
<reference evidence="1 2" key="1">
    <citation type="submission" date="2014-04" db="EMBL/GenBank/DDBJ databases">
        <title>Draft genome sequence of Pantoea beijingensis strain LMG 27579, an emerging pathogen to Pleurotus eryngii with potential industrial application.</title>
        <authorList>
            <person name="Xu F."/>
            <person name="Liu Y."/>
            <person name="Wang S."/>
            <person name="Yin Y."/>
            <person name="Ma Y."/>
            <person name="Zhao S."/>
            <person name="Rong C."/>
        </authorList>
    </citation>
    <scope>NUCLEOTIDE SEQUENCE [LARGE SCALE GENOMIC DNA]</scope>
    <source>
        <strain evidence="1 2">LMG 27579</strain>
    </source>
</reference>
<comment type="caution">
    <text evidence="1">The sequence shown here is derived from an EMBL/GenBank/DDBJ whole genome shotgun (WGS) entry which is preliminary data.</text>
</comment>
<gene>
    <name evidence="1" type="ORF">ED28_16210</name>
</gene>
<name>A0A443IA32_9GAMM</name>
<evidence type="ECO:0008006" key="3">
    <source>
        <dbReference type="Google" id="ProtNLM"/>
    </source>
</evidence>
<organism evidence="1 2">
    <name type="scientific">[Pantoea] beijingensis</name>
    <dbReference type="NCBI Taxonomy" id="1324864"/>
    <lineage>
        <taxon>Bacteria</taxon>
        <taxon>Pseudomonadati</taxon>
        <taxon>Pseudomonadota</taxon>
        <taxon>Gammaproteobacteria</taxon>
        <taxon>Enterobacterales</taxon>
        <taxon>Erwiniaceae</taxon>
        <taxon>Erwinia</taxon>
    </lineage>
</organism>
<evidence type="ECO:0000313" key="1">
    <source>
        <dbReference type="EMBL" id="RWR00992.1"/>
    </source>
</evidence>
<protein>
    <recommendedName>
        <fullName evidence="3">HrpF protein</fullName>
    </recommendedName>
</protein>
<accession>A0A443IA32</accession>
<keyword evidence="2" id="KW-1185">Reference proteome</keyword>
<dbReference type="InterPro" id="IPR009371">
    <property type="entry name" value="T3SS_HrpF"/>
</dbReference>
<dbReference type="Proteomes" id="UP000288794">
    <property type="component" value="Unassembled WGS sequence"/>
</dbReference>